<organism evidence="2 4">
    <name type="scientific">Medicago truncatula</name>
    <name type="common">Barrel medic</name>
    <name type="synonym">Medicago tribuloides</name>
    <dbReference type="NCBI Taxonomy" id="3880"/>
    <lineage>
        <taxon>Eukaryota</taxon>
        <taxon>Viridiplantae</taxon>
        <taxon>Streptophyta</taxon>
        <taxon>Embryophyta</taxon>
        <taxon>Tracheophyta</taxon>
        <taxon>Spermatophyta</taxon>
        <taxon>Magnoliopsida</taxon>
        <taxon>eudicotyledons</taxon>
        <taxon>Gunneridae</taxon>
        <taxon>Pentapetalae</taxon>
        <taxon>rosids</taxon>
        <taxon>fabids</taxon>
        <taxon>Fabales</taxon>
        <taxon>Fabaceae</taxon>
        <taxon>Papilionoideae</taxon>
        <taxon>50 kb inversion clade</taxon>
        <taxon>NPAAA clade</taxon>
        <taxon>Hologalegina</taxon>
        <taxon>IRL clade</taxon>
        <taxon>Trifolieae</taxon>
        <taxon>Medicago</taxon>
    </lineage>
</organism>
<reference evidence="3" key="3">
    <citation type="submission" date="2015-04" db="UniProtKB">
        <authorList>
            <consortium name="EnsemblPlants"/>
        </authorList>
    </citation>
    <scope>IDENTIFICATION</scope>
    <source>
        <strain evidence="3">cv. Jemalong A17</strain>
    </source>
</reference>
<protein>
    <submittedName>
        <fullName evidence="2 3">Uncharacterized protein</fullName>
    </submittedName>
</protein>
<evidence type="ECO:0000313" key="2">
    <source>
        <dbReference type="EMBL" id="KEH43827.1"/>
    </source>
</evidence>
<reference evidence="2 4" key="1">
    <citation type="journal article" date="2011" name="Nature">
        <title>The Medicago genome provides insight into the evolution of rhizobial symbioses.</title>
        <authorList>
            <person name="Young N.D."/>
            <person name="Debelle F."/>
            <person name="Oldroyd G.E."/>
            <person name="Geurts R."/>
            <person name="Cannon S.B."/>
            <person name="Udvardi M.K."/>
            <person name="Benedito V.A."/>
            <person name="Mayer K.F."/>
            <person name="Gouzy J."/>
            <person name="Schoof H."/>
            <person name="Van de Peer Y."/>
            <person name="Proost S."/>
            <person name="Cook D.R."/>
            <person name="Meyers B.C."/>
            <person name="Spannagl M."/>
            <person name="Cheung F."/>
            <person name="De Mita S."/>
            <person name="Krishnakumar V."/>
            <person name="Gundlach H."/>
            <person name="Zhou S."/>
            <person name="Mudge J."/>
            <person name="Bharti A.K."/>
            <person name="Murray J.D."/>
            <person name="Naoumkina M.A."/>
            <person name="Rosen B."/>
            <person name="Silverstein K.A."/>
            <person name="Tang H."/>
            <person name="Rombauts S."/>
            <person name="Zhao P.X."/>
            <person name="Zhou P."/>
            <person name="Barbe V."/>
            <person name="Bardou P."/>
            <person name="Bechner M."/>
            <person name="Bellec A."/>
            <person name="Berger A."/>
            <person name="Berges H."/>
            <person name="Bidwell S."/>
            <person name="Bisseling T."/>
            <person name="Choisne N."/>
            <person name="Couloux A."/>
            <person name="Denny R."/>
            <person name="Deshpande S."/>
            <person name="Dai X."/>
            <person name="Doyle J.J."/>
            <person name="Dudez A.M."/>
            <person name="Farmer A.D."/>
            <person name="Fouteau S."/>
            <person name="Franken C."/>
            <person name="Gibelin C."/>
            <person name="Gish J."/>
            <person name="Goldstein S."/>
            <person name="Gonzalez A.J."/>
            <person name="Green P.J."/>
            <person name="Hallab A."/>
            <person name="Hartog M."/>
            <person name="Hua A."/>
            <person name="Humphray S.J."/>
            <person name="Jeong D.H."/>
            <person name="Jing Y."/>
            <person name="Jocker A."/>
            <person name="Kenton S.M."/>
            <person name="Kim D.J."/>
            <person name="Klee K."/>
            <person name="Lai H."/>
            <person name="Lang C."/>
            <person name="Lin S."/>
            <person name="Macmil S.L."/>
            <person name="Magdelenat G."/>
            <person name="Matthews L."/>
            <person name="McCorrison J."/>
            <person name="Monaghan E.L."/>
            <person name="Mun J.H."/>
            <person name="Najar F.Z."/>
            <person name="Nicholson C."/>
            <person name="Noirot C."/>
            <person name="O'Bleness M."/>
            <person name="Paule C.R."/>
            <person name="Poulain J."/>
            <person name="Prion F."/>
            <person name="Qin B."/>
            <person name="Qu C."/>
            <person name="Retzel E.F."/>
            <person name="Riddle C."/>
            <person name="Sallet E."/>
            <person name="Samain S."/>
            <person name="Samson N."/>
            <person name="Sanders I."/>
            <person name="Saurat O."/>
            <person name="Scarpelli C."/>
            <person name="Schiex T."/>
            <person name="Segurens B."/>
            <person name="Severin A.J."/>
            <person name="Sherrier D.J."/>
            <person name="Shi R."/>
            <person name="Sims S."/>
            <person name="Singer S.R."/>
            <person name="Sinharoy S."/>
            <person name="Sterck L."/>
            <person name="Viollet A."/>
            <person name="Wang B.B."/>
            <person name="Wang K."/>
            <person name="Wang M."/>
            <person name="Wang X."/>
            <person name="Warfsmann J."/>
            <person name="Weissenbach J."/>
            <person name="White D.D."/>
            <person name="White J.D."/>
            <person name="Wiley G.B."/>
            <person name="Wincker P."/>
            <person name="Xing Y."/>
            <person name="Yang L."/>
            <person name="Yao Z."/>
            <person name="Ying F."/>
            <person name="Zhai J."/>
            <person name="Zhou L."/>
            <person name="Zuber A."/>
            <person name="Denarie J."/>
            <person name="Dixon R.A."/>
            <person name="May G.D."/>
            <person name="Schwartz D.C."/>
            <person name="Rogers J."/>
            <person name="Quetier F."/>
            <person name="Town C.D."/>
            <person name="Roe B.A."/>
        </authorList>
    </citation>
    <scope>NUCLEOTIDE SEQUENCE [LARGE SCALE GENOMIC DNA]</scope>
    <source>
        <strain evidence="2">A17</strain>
        <strain evidence="3 4">cv. Jemalong A17</strain>
    </source>
</reference>
<sequence>MAAPKKNTPVSNSEEDDALFDYLNSLSPLKSKKYDGVGATTTLNSLGMDYSLLNSPDPIYLKDYTRNNLLDKSMHKVSSGNVNKIYSHEEALKNSSHASRHSSERHHPLGLLGKKDSVEGGTVIREVGQKNTNKSRNNLANVALMDINPIQRKGDDEVSYRRCTSNINSCSERSCQGYESETTNLQRNNSVYTSNINSCSAKSNERNASNEKTLLPNENTSDSKIRVLQGNGIYLNALPALKHGKEEESVDFCRANPKRKKEM</sequence>
<reference evidence="2 4" key="2">
    <citation type="journal article" date="2014" name="BMC Genomics">
        <title>An improved genome release (version Mt4.0) for the model legume Medicago truncatula.</title>
        <authorList>
            <person name="Tang H."/>
            <person name="Krishnakumar V."/>
            <person name="Bidwell S."/>
            <person name="Rosen B."/>
            <person name="Chan A."/>
            <person name="Zhou S."/>
            <person name="Gentzbittel L."/>
            <person name="Childs K.L."/>
            <person name="Yandell M."/>
            <person name="Gundlach H."/>
            <person name="Mayer K.F."/>
            <person name="Schwartz D.C."/>
            <person name="Town C.D."/>
        </authorList>
    </citation>
    <scope>GENOME REANNOTATION</scope>
    <source>
        <strain evidence="2">A17</strain>
        <strain evidence="3 4">cv. Jemalong A17</strain>
    </source>
</reference>
<dbReference type="EMBL" id="CM001217">
    <property type="protein sequence ID" value="KEH43827.1"/>
    <property type="molecule type" value="Genomic_DNA"/>
</dbReference>
<evidence type="ECO:0000313" key="4">
    <source>
        <dbReference type="Proteomes" id="UP000002051"/>
    </source>
</evidence>
<feature type="compositionally biased region" description="Basic and acidic residues" evidence="1">
    <location>
        <begin position="101"/>
        <end position="115"/>
    </location>
</feature>
<dbReference type="Proteomes" id="UP000002051">
    <property type="component" value="Unassembled WGS sequence"/>
</dbReference>
<evidence type="ECO:0000313" key="3">
    <source>
        <dbReference type="EnsemblPlants" id="KEH43827"/>
    </source>
</evidence>
<accession>A0A072VPU8</accession>
<name>A0A072VPU8_MEDTR</name>
<dbReference type="AlphaFoldDB" id="A0A072VPU8"/>
<feature type="region of interest" description="Disordered" evidence="1">
    <location>
        <begin position="91"/>
        <end position="115"/>
    </location>
</feature>
<evidence type="ECO:0000256" key="1">
    <source>
        <dbReference type="SAM" id="MobiDB-lite"/>
    </source>
</evidence>
<dbReference type="EnsemblPlants" id="KEH43827">
    <property type="protein sequence ID" value="KEH43827"/>
    <property type="gene ID" value="MTR_1g103220"/>
</dbReference>
<keyword evidence="4" id="KW-1185">Reference proteome</keyword>
<proteinExistence type="predicted"/>
<dbReference type="HOGENOM" id="CLU_1059111_0_0_1"/>
<gene>
    <name evidence="2" type="ordered locus">MTR_1g103220</name>
</gene>